<sequence>MPPPVNATQDTPLIQHQHSIPNPPKPPIQCLHSAQNKSAIARAQPSLLFTHGAGGTLHTPAVANFITGFTSTASAKTVFAFQGNMNLNSRINMFNTILNHSPIPTKGKNTIDIRPTCLGGRSMGARAAVMAARKEGTTHLVLVSYPLHTAKDLRDGILLDIPSHVKVIFITGERDEMCDLNRLEDVRRKMKSKSWRVVVGGADHGMSAKPKDATEGMQRECGRAVAGWMDGDGAEVDKREGRIVWDGEEGVRWSGWGEGEGDSVKDGQPGGDVEKVRDAKRGRKPATKVEKGQGKKENKSAKVTQTAKKRKAQDEDASKGGDDLTKQRSSKSRAKSAKGTQPARKRKNQAENTSMEGTPPAKK</sequence>
<accession>A0AA43QWK7</accession>
<feature type="compositionally biased region" description="Polar residues" evidence="1">
    <location>
        <begin position="1"/>
        <end position="20"/>
    </location>
</feature>
<feature type="region of interest" description="Disordered" evidence="1">
    <location>
        <begin position="1"/>
        <end position="25"/>
    </location>
</feature>
<evidence type="ECO:0000256" key="1">
    <source>
        <dbReference type="SAM" id="MobiDB-lite"/>
    </source>
</evidence>
<dbReference type="SUPFAM" id="SSF53474">
    <property type="entry name" value="alpha/beta-Hydrolases"/>
    <property type="match status" value="1"/>
</dbReference>
<dbReference type="InterPro" id="IPR026555">
    <property type="entry name" value="NSL3/Tex30"/>
</dbReference>
<gene>
    <name evidence="3" type="ORF">OHK93_002809</name>
</gene>
<dbReference type="Pfam" id="PF20408">
    <property type="entry name" value="Abhydrolase_11"/>
    <property type="match status" value="1"/>
</dbReference>
<dbReference type="AlphaFoldDB" id="A0AA43QWK7"/>
<dbReference type="InterPro" id="IPR029058">
    <property type="entry name" value="AB_hydrolase_fold"/>
</dbReference>
<evidence type="ECO:0000313" key="3">
    <source>
        <dbReference type="EMBL" id="MDI1491600.1"/>
    </source>
</evidence>
<dbReference type="PANTHER" id="PTHR13136:SF11">
    <property type="entry name" value="TESTIS-EXPRESSED PROTEIN 30"/>
    <property type="match status" value="1"/>
</dbReference>
<reference evidence="3" key="1">
    <citation type="journal article" date="2023" name="Genome Biol. Evol.">
        <title>First Whole Genome Sequence and Flow Cytometry Genome Size Data for the Lichen-Forming Fungus Ramalina farinacea (Ascomycota).</title>
        <authorList>
            <person name="Llewellyn T."/>
            <person name="Mian S."/>
            <person name="Hill R."/>
            <person name="Leitch I.J."/>
            <person name="Gaya E."/>
        </authorList>
    </citation>
    <scope>NUCLEOTIDE SEQUENCE</scope>
    <source>
        <strain evidence="3">LIQ254RAFAR</strain>
    </source>
</reference>
<dbReference type="InterPro" id="IPR046879">
    <property type="entry name" value="KANL3/Tex30_Abhydrolase"/>
</dbReference>
<evidence type="ECO:0000259" key="2">
    <source>
        <dbReference type="Pfam" id="PF20408"/>
    </source>
</evidence>
<protein>
    <recommendedName>
        <fullName evidence="2">KANL3/Tex30 alpha/beta hydrolase-like domain-containing protein</fullName>
    </recommendedName>
</protein>
<feature type="compositionally biased region" description="Basic and acidic residues" evidence="1">
    <location>
        <begin position="312"/>
        <end position="326"/>
    </location>
</feature>
<dbReference type="EMBL" id="JAPUFD010000015">
    <property type="protein sequence ID" value="MDI1491600.1"/>
    <property type="molecule type" value="Genomic_DNA"/>
</dbReference>
<dbReference type="Proteomes" id="UP001161017">
    <property type="component" value="Unassembled WGS sequence"/>
</dbReference>
<dbReference type="PANTHER" id="PTHR13136">
    <property type="entry name" value="TESTIS DEVELOPMENT PROTEIN PRTD"/>
    <property type="match status" value="1"/>
</dbReference>
<proteinExistence type="predicted"/>
<feature type="region of interest" description="Disordered" evidence="1">
    <location>
        <begin position="250"/>
        <end position="363"/>
    </location>
</feature>
<keyword evidence="4" id="KW-1185">Reference proteome</keyword>
<feature type="domain" description="KANL3/Tex30 alpha/beta hydrolase-like" evidence="2">
    <location>
        <begin position="45"/>
        <end position="213"/>
    </location>
</feature>
<feature type="compositionally biased region" description="Basic and acidic residues" evidence="1">
    <location>
        <begin position="287"/>
        <end position="300"/>
    </location>
</feature>
<dbReference type="Gene3D" id="3.40.50.1820">
    <property type="entry name" value="alpha/beta hydrolase"/>
    <property type="match status" value="1"/>
</dbReference>
<comment type="caution">
    <text evidence="3">The sequence shown here is derived from an EMBL/GenBank/DDBJ whole genome shotgun (WGS) entry which is preliminary data.</text>
</comment>
<name>A0AA43QWK7_9LECA</name>
<evidence type="ECO:0000313" key="4">
    <source>
        <dbReference type="Proteomes" id="UP001161017"/>
    </source>
</evidence>
<organism evidence="3 4">
    <name type="scientific">Ramalina farinacea</name>
    <dbReference type="NCBI Taxonomy" id="258253"/>
    <lineage>
        <taxon>Eukaryota</taxon>
        <taxon>Fungi</taxon>
        <taxon>Dikarya</taxon>
        <taxon>Ascomycota</taxon>
        <taxon>Pezizomycotina</taxon>
        <taxon>Lecanoromycetes</taxon>
        <taxon>OSLEUM clade</taxon>
        <taxon>Lecanoromycetidae</taxon>
        <taxon>Lecanorales</taxon>
        <taxon>Lecanorineae</taxon>
        <taxon>Ramalinaceae</taxon>
        <taxon>Ramalina</taxon>
    </lineage>
</organism>